<keyword evidence="1" id="KW-0343">GTPase activation</keyword>
<dbReference type="GO" id="GO:0005789">
    <property type="term" value="C:endoplasmic reticulum membrane"/>
    <property type="evidence" value="ECO:0007669"/>
    <property type="project" value="TreeGrafter"/>
</dbReference>
<keyword evidence="3" id="KW-0472">Membrane</keyword>
<dbReference type="GO" id="GO:0005096">
    <property type="term" value="F:GTPase activator activity"/>
    <property type="evidence" value="ECO:0007669"/>
    <property type="project" value="UniProtKB-KW"/>
</dbReference>
<protein>
    <recommendedName>
        <fullName evidence="4">Rab-GAP TBC domain-containing protein</fullName>
    </recommendedName>
</protein>
<feature type="compositionally biased region" description="Basic and acidic residues" evidence="2">
    <location>
        <begin position="82"/>
        <end position="92"/>
    </location>
</feature>
<dbReference type="SUPFAM" id="SSF47923">
    <property type="entry name" value="Ypt/Rab-GAP domain of gyp1p"/>
    <property type="match status" value="2"/>
</dbReference>
<feature type="domain" description="Rab-GAP TBC" evidence="4">
    <location>
        <begin position="61"/>
        <end position="251"/>
    </location>
</feature>
<evidence type="ECO:0000259" key="4">
    <source>
        <dbReference type="PROSITE" id="PS50086"/>
    </source>
</evidence>
<name>A0A4S2N6R9_9PEZI</name>
<dbReference type="PROSITE" id="PS50086">
    <property type="entry name" value="TBC_RABGAP"/>
    <property type="match status" value="1"/>
</dbReference>
<evidence type="ECO:0000313" key="5">
    <source>
        <dbReference type="EMBL" id="TGZ85029.1"/>
    </source>
</evidence>
<keyword evidence="3" id="KW-0812">Transmembrane</keyword>
<dbReference type="FunFam" id="1.10.472.80:FF:000060">
    <property type="entry name" value="TBC domain protein, putative"/>
    <property type="match status" value="1"/>
</dbReference>
<dbReference type="InParanoid" id="A0A4S2N6R9"/>
<feature type="transmembrane region" description="Helical" evidence="3">
    <location>
        <begin position="378"/>
        <end position="397"/>
    </location>
</feature>
<dbReference type="FunCoup" id="A0A4S2N6R9">
    <property type="interactions" value="64"/>
</dbReference>
<dbReference type="EMBL" id="ML220112">
    <property type="protein sequence ID" value="TGZ85029.1"/>
    <property type="molecule type" value="Genomic_DNA"/>
</dbReference>
<evidence type="ECO:0000256" key="3">
    <source>
        <dbReference type="SAM" id="Phobius"/>
    </source>
</evidence>
<dbReference type="Gene3D" id="1.10.472.80">
    <property type="entry name" value="Ypt/Rab-GAP domain of gyp1p, domain 3"/>
    <property type="match status" value="1"/>
</dbReference>
<dbReference type="InterPro" id="IPR000195">
    <property type="entry name" value="Rab-GAP-TBC_dom"/>
</dbReference>
<proteinExistence type="predicted"/>
<dbReference type="InterPro" id="IPR045913">
    <property type="entry name" value="TBC20/Gyp8-like"/>
</dbReference>
<dbReference type="OrthoDB" id="206700at2759"/>
<dbReference type="PANTHER" id="PTHR20913:SF7">
    <property type="entry name" value="RE60063P"/>
    <property type="match status" value="1"/>
</dbReference>
<evidence type="ECO:0000256" key="2">
    <source>
        <dbReference type="SAM" id="MobiDB-lite"/>
    </source>
</evidence>
<dbReference type="GO" id="GO:0006888">
    <property type="term" value="P:endoplasmic reticulum to Golgi vesicle-mediated transport"/>
    <property type="evidence" value="ECO:0007669"/>
    <property type="project" value="TreeGrafter"/>
</dbReference>
<reference evidence="5 6" key="1">
    <citation type="submission" date="2019-04" db="EMBL/GenBank/DDBJ databases">
        <title>Comparative genomics and transcriptomics to analyze fruiting body development in filamentous ascomycetes.</title>
        <authorList>
            <consortium name="DOE Joint Genome Institute"/>
            <person name="Lutkenhaus R."/>
            <person name="Traeger S."/>
            <person name="Breuer J."/>
            <person name="Kuo A."/>
            <person name="Lipzen A."/>
            <person name="Pangilinan J."/>
            <person name="Dilworth D."/>
            <person name="Sandor L."/>
            <person name="Poggeler S."/>
            <person name="Barry K."/>
            <person name="Grigoriev I.V."/>
            <person name="Nowrousian M."/>
        </authorList>
    </citation>
    <scope>NUCLEOTIDE SEQUENCE [LARGE SCALE GENOMIC DNA]</scope>
    <source>
        <strain evidence="5 6">CBS 389.68</strain>
    </source>
</reference>
<gene>
    <name evidence="5" type="ORF">EX30DRAFT_301851</name>
</gene>
<dbReference type="Proteomes" id="UP000298138">
    <property type="component" value="Unassembled WGS sequence"/>
</dbReference>
<dbReference type="InterPro" id="IPR035969">
    <property type="entry name" value="Rab-GAP_TBC_sf"/>
</dbReference>
<dbReference type="PANTHER" id="PTHR20913">
    <property type="entry name" value="TBC1 DOMAIN FAMILY MEMBER 20/GTPASE"/>
    <property type="match status" value="1"/>
</dbReference>
<feature type="region of interest" description="Disordered" evidence="2">
    <location>
        <begin position="82"/>
        <end position="103"/>
    </location>
</feature>
<evidence type="ECO:0000256" key="1">
    <source>
        <dbReference type="ARBA" id="ARBA00022468"/>
    </source>
</evidence>
<dbReference type="Pfam" id="PF00566">
    <property type="entry name" value="RabGAP-TBC"/>
    <property type="match status" value="1"/>
</dbReference>
<dbReference type="STRING" id="341454.A0A4S2N6R9"/>
<accession>A0A4S2N6R9</accession>
<evidence type="ECO:0000313" key="6">
    <source>
        <dbReference type="Proteomes" id="UP000298138"/>
    </source>
</evidence>
<feature type="region of interest" description="Disordered" evidence="2">
    <location>
        <begin position="1"/>
        <end position="29"/>
    </location>
</feature>
<dbReference type="SMART" id="SM00164">
    <property type="entry name" value="TBC"/>
    <property type="match status" value="1"/>
</dbReference>
<organism evidence="5 6">
    <name type="scientific">Ascodesmis nigricans</name>
    <dbReference type="NCBI Taxonomy" id="341454"/>
    <lineage>
        <taxon>Eukaryota</taxon>
        <taxon>Fungi</taxon>
        <taxon>Dikarya</taxon>
        <taxon>Ascomycota</taxon>
        <taxon>Pezizomycotina</taxon>
        <taxon>Pezizomycetes</taxon>
        <taxon>Pezizales</taxon>
        <taxon>Ascodesmidaceae</taxon>
        <taxon>Ascodesmis</taxon>
    </lineage>
</organism>
<dbReference type="AlphaFoldDB" id="A0A4S2N6R9"/>
<keyword evidence="3" id="KW-1133">Transmembrane helix</keyword>
<sequence length="422" mass="48153">MDALPESFDNEKAQTSPPQSPALAARALDPRQKEKFDAIRLACRDHDVVALTELALSDEGLMSDNVRKEAWPILLGASRSREQCDAENEKKSSWKKLPPHPDENQVKLDVDRSFIYYPTDVTPRELGERKDELYDLIVEVLRRHPMLGYFQGFHDICQVFLLVLGPERSVTAIEHIALLRIRDFMLPTMGPALDHLQLLFPLLQAVDPKLCAHISLTQPFFALAATLTLYAHDITEYSDIARLFDAFIALDQVFPLYLFAQIVIERRDELLSIPDDEPEMLHVTLSKLPKPLDLDGLISRAIELQKQHPPHRLSTWRRVSRYSVLKATPILRNSSSKPSPAEDLAKAEILFRKHCEEMERTKRRQEMLQALQKRRKPLIVTLTVFIAVVSVGLELYNRKHHGASMSRSVMLGVGGLWRILKG</sequence>
<dbReference type="Gene3D" id="1.10.8.1310">
    <property type="match status" value="1"/>
</dbReference>
<keyword evidence="6" id="KW-1185">Reference proteome</keyword>